<reference evidence="1" key="1">
    <citation type="submission" date="2009-11" db="EMBL/GenBank/DDBJ databases">
        <authorList>
            <consortium name="The Broad Institute Genome Sequencing Platform"/>
            <person name="Ward D."/>
            <person name="Feldgarden M."/>
            <person name="Earl A."/>
            <person name="Young S.K."/>
            <person name="Zeng Q."/>
            <person name="Koehrsen M."/>
            <person name="Alvarado L."/>
            <person name="Berlin A."/>
            <person name="Bochicchio J."/>
            <person name="Borenstein D."/>
            <person name="Chapman S.B."/>
            <person name="Chen Z."/>
            <person name="Engels R."/>
            <person name="Freedman E."/>
            <person name="Gellesch M."/>
            <person name="Goldberg J."/>
            <person name="Griggs A."/>
            <person name="Gujja S."/>
            <person name="Heilman E."/>
            <person name="Heiman D."/>
            <person name="Hepburn T."/>
            <person name="Howarth C."/>
            <person name="Jen D."/>
            <person name="Larson L."/>
            <person name="Lewis B."/>
            <person name="Mehta T."/>
            <person name="Park D."/>
            <person name="Pearson M."/>
            <person name="Roberts A."/>
            <person name="Saif S."/>
            <person name="Shea T."/>
            <person name="Shenoy N."/>
            <person name="Sisk P."/>
            <person name="Stolte C."/>
            <person name="Sykes S."/>
            <person name="Thomson T."/>
            <person name="Walk T."/>
            <person name="White J."/>
            <person name="Yandava C."/>
            <person name="Izard J."/>
            <person name="Baranova O.V."/>
            <person name="Blanton J.M."/>
            <person name="Tanner A.C."/>
            <person name="Dewhirst F.E."/>
            <person name="Haas B."/>
            <person name="Nusbaum C."/>
            <person name="Birren B."/>
        </authorList>
    </citation>
    <scope>NUCLEOTIDE SEQUENCE [LARGE SCALE GENOMIC DNA]</scope>
    <source>
        <strain evidence="1">1-1 BBBD Race 1</strain>
    </source>
</reference>
<reference evidence="2 3" key="3">
    <citation type="journal article" date="2017" name="G3 (Bethesda)">
        <title>Comparative analysis highlights variable genome content of wheat rusts and divergence of the mating loci.</title>
        <authorList>
            <person name="Cuomo C.A."/>
            <person name="Bakkeren G."/>
            <person name="Khalil H.B."/>
            <person name="Panwar V."/>
            <person name="Joly D."/>
            <person name="Linning R."/>
            <person name="Sakthikumar S."/>
            <person name="Song X."/>
            <person name="Adiconis X."/>
            <person name="Fan L."/>
            <person name="Goldberg J.M."/>
            <person name="Levin J.Z."/>
            <person name="Young S."/>
            <person name="Zeng Q."/>
            <person name="Anikster Y."/>
            <person name="Bruce M."/>
            <person name="Wang M."/>
            <person name="Yin C."/>
            <person name="McCallum B."/>
            <person name="Szabo L.J."/>
            <person name="Hulbert S."/>
            <person name="Chen X."/>
            <person name="Fellers J.P."/>
        </authorList>
    </citation>
    <scope>NUCLEOTIDE SEQUENCE</scope>
    <source>
        <strain evidence="3">Isolate 1-1 / race 1 (BBBD)</strain>
        <strain evidence="2">isolate 1-1 / race 1 (BBBD)</strain>
    </source>
</reference>
<sequence length="412" mass="47239">MDPLNQPLADFMAEYRLPLQKVWVIDLFRRLWDIDKWEVEAGSQVFGGLGSPSNFFDYPGASRENVKIQLHSWILPLFSQQLNALLPLLDPAEFQKDPGTKLALILQLQAGIAHSMIRVQSALALICPRPLYFIDQTNDRHGGQFKTYRLHMILDATENIISDPCEFFYWAGERIRQMGLSTQQSTHEDDSHSECELTHVDAIDLIEWTIEYLKTESEMEFIQRFSGTVWIDGLLRSALLMLDPKAHFQLAEHEQYYTVEIVREPVIELLKLLVPIAKLSRMFFGTLKKIVSRKHLSSYSEMNSAQLGSVCHSCQVTGHGLNSLLELLSEANVAISPDETYRICEDIIDISTHSKPGGLLMILLHLIPMIPETDGLPDQNYYQSWFCRWHILMILAIDNFQTSARRFQETVS</sequence>
<reference evidence="1" key="2">
    <citation type="submission" date="2016-05" db="EMBL/GenBank/DDBJ databases">
        <title>Comparative analysis highlights variable genome content of wheat rusts and divergence of the mating loci.</title>
        <authorList>
            <person name="Cuomo C.A."/>
            <person name="Bakkeren G."/>
            <person name="Szabo L."/>
            <person name="Khalil H."/>
            <person name="Joly D."/>
            <person name="Goldberg J."/>
            <person name="Young S."/>
            <person name="Zeng Q."/>
            <person name="Fellers J."/>
        </authorList>
    </citation>
    <scope>NUCLEOTIDE SEQUENCE [LARGE SCALE GENOMIC DNA]</scope>
    <source>
        <strain evidence="1">1-1 BBBD Race 1</strain>
    </source>
</reference>
<dbReference type="EnsemblFungi" id="PTTG_29492-t43_1">
    <property type="protein sequence ID" value="PTTG_29492-t43_1-p1"/>
    <property type="gene ID" value="PTTG_29492"/>
</dbReference>
<evidence type="ECO:0000313" key="1">
    <source>
        <dbReference type="EMBL" id="OAV87291.1"/>
    </source>
</evidence>
<organism evidence="1">
    <name type="scientific">Puccinia triticina (isolate 1-1 / race 1 (BBBD))</name>
    <name type="common">Brown leaf rust fungus</name>
    <dbReference type="NCBI Taxonomy" id="630390"/>
    <lineage>
        <taxon>Eukaryota</taxon>
        <taxon>Fungi</taxon>
        <taxon>Dikarya</taxon>
        <taxon>Basidiomycota</taxon>
        <taxon>Pucciniomycotina</taxon>
        <taxon>Pucciniomycetes</taxon>
        <taxon>Pucciniales</taxon>
        <taxon>Pucciniaceae</taxon>
        <taxon>Puccinia</taxon>
    </lineage>
</organism>
<dbReference type="AlphaFoldDB" id="A0A180G3R4"/>
<reference evidence="2" key="4">
    <citation type="submission" date="2025-05" db="UniProtKB">
        <authorList>
            <consortium name="EnsemblFungi"/>
        </authorList>
    </citation>
    <scope>IDENTIFICATION</scope>
    <source>
        <strain evidence="2">isolate 1-1 / race 1 (BBBD)</strain>
    </source>
</reference>
<name>A0A180G3R4_PUCT1</name>
<gene>
    <name evidence="1" type="ORF">PTTG_29492</name>
</gene>
<evidence type="ECO:0000313" key="3">
    <source>
        <dbReference type="Proteomes" id="UP000005240"/>
    </source>
</evidence>
<dbReference type="EMBL" id="ADAS02000482">
    <property type="protein sequence ID" value="OAV87291.1"/>
    <property type="molecule type" value="Genomic_DNA"/>
</dbReference>
<keyword evidence="3" id="KW-1185">Reference proteome</keyword>
<dbReference type="PANTHER" id="PTHR33069:SF3">
    <property type="entry name" value="DYNEIN HEAVY CHAIN TAIL DOMAIN-CONTAINING PROTEIN"/>
    <property type="match status" value="1"/>
</dbReference>
<dbReference type="Proteomes" id="UP000005240">
    <property type="component" value="Unassembled WGS sequence"/>
</dbReference>
<dbReference type="PANTHER" id="PTHR33069">
    <property type="entry name" value="CHROMOSOME 7, WHOLE GENOME SHOTGUN SEQUENCE-RELATED"/>
    <property type="match status" value="1"/>
</dbReference>
<dbReference type="VEuPathDB" id="FungiDB:PTTG_29492"/>
<accession>A0A180G3R4</accession>
<proteinExistence type="predicted"/>
<protein>
    <submittedName>
        <fullName evidence="1 2">Uncharacterized protein</fullName>
    </submittedName>
</protein>
<evidence type="ECO:0000313" key="2">
    <source>
        <dbReference type="EnsemblFungi" id="PTTG_29492-t43_1-p1"/>
    </source>
</evidence>